<accession>A0A1E7FM44</accession>
<evidence type="ECO:0000313" key="4">
    <source>
        <dbReference type="Proteomes" id="UP000095751"/>
    </source>
</evidence>
<keyword evidence="2" id="KW-0472">Membrane</keyword>
<dbReference type="KEGG" id="fcy:FRACYDRAFT_268561"/>
<dbReference type="Proteomes" id="UP000095751">
    <property type="component" value="Unassembled WGS sequence"/>
</dbReference>
<reference evidence="3 4" key="1">
    <citation type="submission" date="2016-09" db="EMBL/GenBank/DDBJ databases">
        <title>Extensive genetic diversity and differential bi-allelic expression allows diatom success in the polar Southern Ocean.</title>
        <authorList>
            <consortium name="DOE Joint Genome Institute"/>
            <person name="Mock T."/>
            <person name="Otillar R.P."/>
            <person name="Strauss J."/>
            <person name="Dupont C."/>
            <person name="Frickenhaus S."/>
            <person name="Maumus F."/>
            <person name="Mcmullan M."/>
            <person name="Sanges R."/>
            <person name="Schmutz J."/>
            <person name="Toseland A."/>
            <person name="Valas R."/>
            <person name="Veluchamy A."/>
            <person name="Ward B.J."/>
            <person name="Allen A."/>
            <person name="Barry K."/>
            <person name="Falciatore A."/>
            <person name="Ferrante M."/>
            <person name="Fortunato A.E."/>
            <person name="Gloeckner G."/>
            <person name="Gruber A."/>
            <person name="Hipkin R."/>
            <person name="Janech M."/>
            <person name="Kroth P."/>
            <person name="Leese F."/>
            <person name="Lindquist E."/>
            <person name="Lyon B.R."/>
            <person name="Martin J."/>
            <person name="Mayer C."/>
            <person name="Parker M."/>
            <person name="Quesneville H."/>
            <person name="Raymond J."/>
            <person name="Uhlig C."/>
            <person name="Valentin K.U."/>
            <person name="Worden A.Z."/>
            <person name="Armbrust E.V."/>
            <person name="Bowler C."/>
            <person name="Green B."/>
            <person name="Moulton V."/>
            <person name="Van Oosterhout C."/>
            <person name="Grigoriev I."/>
        </authorList>
    </citation>
    <scope>NUCLEOTIDE SEQUENCE [LARGE SCALE GENOMIC DNA]</scope>
    <source>
        <strain evidence="3 4">CCMP1102</strain>
    </source>
</reference>
<organism evidence="3 4">
    <name type="scientific">Fragilariopsis cylindrus CCMP1102</name>
    <dbReference type="NCBI Taxonomy" id="635003"/>
    <lineage>
        <taxon>Eukaryota</taxon>
        <taxon>Sar</taxon>
        <taxon>Stramenopiles</taxon>
        <taxon>Ochrophyta</taxon>
        <taxon>Bacillariophyta</taxon>
        <taxon>Bacillariophyceae</taxon>
        <taxon>Bacillariophycidae</taxon>
        <taxon>Bacillariales</taxon>
        <taxon>Bacillariaceae</taxon>
        <taxon>Fragilariopsis</taxon>
    </lineage>
</organism>
<keyword evidence="2" id="KW-0812">Transmembrane</keyword>
<feature type="compositionally biased region" description="Pro residues" evidence="1">
    <location>
        <begin position="1"/>
        <end position="11"/>
    </location>
</feature>
<gene>
    <name evidence="3" type="ORF">FRACYDRAFT_268561</name>
</gene>
<protein>
    <submittedName>
        <fullName evidence="3">Uncharacterized protein</fullName>
    </submittedName>
</protein>
<dbReference type="AlphaFoldDB" id="A0A1E7FM44"/>
<name>A0A1E7FM44_9STRA</name>
<keyword evidence="2" id="KW-1133">Transmembrane helix</keyword>
<sequence length="113" mass="12244">MVPSQTPPTVPPQDNSMAPPPNRPPPPFPPTSINGAGADDKSQMTEAPSQADIASFQLQLANMSNFMSKLKSLLSNNQYITSLCVITRTIGDYIIVIIVIIVVIIFMMSVENK</sequence>
<evidence type="ECO:0000256" key="1">
    <source>
        <dbReference type="SAM" id="MobiDB-lite"/>
    </source>
</evidence>
<dbReference type="EMBL" id="KV784356">
    <property type="protein sequence ID" value="OEU19145.1"/>
    <property type="molecule type" value="Genomic_DNA"/>
</dbReference>
<proteinExistence type="predicted"/>
<dbReference type="InParanoid" id="A0A1E7FM44"/>
<feature type="compositionally biased region" description="Pro residues" evidence="1">
    <location>
        <begin position="18"/>
        <end position="30"/>
    </location>
</feature>
<evidence type="ECO:0000313" key="3">
    <source>
        <dbReference type="EMBL" id="OEU19145.1"/>
    </source>
</evidence>
<feature type="transmembrane region" description="Helical" evidence="2">
    <location>
        <begin position="90"/>
        <end position="110"/>
    </location>
</feature>
<evidence type="ECO:0000256" key="2">
    <source>
        <dbReference type="SAM" id="Phobius"/>
    </source>
</evidence>
<feature type="region of interest" description="Disordered" evidence="1">
    <location>
        <begin position="1"/>
        <end position="49"/>
    </location>
</feature>
<keyword evidence="4" id="KW-1185">Reference proteome</keyword>